<keyword evidence="3" id="KW-0963">Cytoplasm</keyword>
<evidence type="ECO:0000313" key="6">
    <source>
        <dbReference type="Proteomes" id="UP000504632"/>
    </source>
</evidence>
<keyword evidence="6" id="KW-1185">Reference proteome</keyword>
<dbReference type="PANTHER" id="PTHR18829:SF0">
    <property type="entry name" value="PROTEIN YAE1 HOMOLOG"/>
    <property type="match status" value="1"/>
</dbReference>
<dbReference type="CTD" id="406416"/>
<reference evidence="7" key="1">
    <citation type="submission" date="2025-08" db="UniProtKB">
        <authorList>
            <consortium name="RefSeq"/>
        </authorList>
    </citation>
    <scope>IDENTIFICATION</scope>
</reference>
<evidence type="ECO:0000256" key="4">
    <source>
        <dbReference type="ARBA" id="ARBA00023242"/>
    </source>
</evidence>
<accession>A0A6J2UUG8</accession>
<evidence type="ECO:0000256" key="3">
    <source>
        <dbReference type="ARBA" id="ARBA00022490"/>
    </source>
</evidence>
<evidence type="ECO:0000256" key="1">
    <source>
        <dbReference type="ARBA" id="ARBA00004123"/>
    </source>
</evidence>
<keyword evidence="4" id="KW-0539">Nucleus</keyword>
<evidence type="ECO:0000259" key="5">
    <source>
        <dbReference type="Pfam" id="PF09811"/>
    </source>
</evidence>
<sequence>MSWVRAVASSGEDVFDEDMDDIGLQNKEWKHNMEKRAKDGYRDGVDAGKEASLQIGFNMGYREGAVKMKSIGQLKGIVSALQCWYQSHDPGTPALSSIAELLRRVEEHEEAVIAAMRKAQERPPPSVTDVTETMEDLGMEQENECGKSGGRGRDGDGGGVCCGKNGDAGGGPTQRPSQNFNDLGESMGQLLRRCVEIVTQHGLPEELKRHLLELKAP</sequence>
<dbReference type="GO" id="GO:0005737">
    <property type="term" value="C:cytoplasm"/>
    <property type="evidence" value="ECO:0007669"/>
    <property type="project" value="UniProtKB-SubCell"/>
</dbReference>
<gene>
    <name evidence="7" type="primary">otulina</name>
</gene>
<dbReference type="Pfam" id="PF09811">
    <property type="entry name" value="Yae1_N"/>
    <property type="match status" value="1"/>
</dbReference>
<organism evidence="6 7">
    <name type="scientific">Chanos chanos</name>
    <name type="common">Milkfish</name>
    <name type="synonym">Mugil chanos</name>
    <dbReference type="NCBI Taxonomy" id="29144"/>
    <lineage>
        <taxon>Eukaryota</taxon>
        <taxon>Metazoa</taxon>
        <taxon>Chordata</taxon>
        <taxon>Craniata</taxon>
        <taxon>Vertebrata</taxon>
        <taxon>Euteleostomi</taxon>
        <taxon>Actinopterygii</taxon>
        <taxon>Neopterygii</taxon>
        <taxon>Teleostei</taxon>
        <taxon>Ostariophysi</taxon>
        <taxon>Gonorynchiformes</taxon>
        <taxon>Chanidae</taxon>
        <taxon>Chanos</taxon>
    </lineage>
</organism>
<evidence type="ECO:0000313" key="7">
    <source>
        <dbReference type="RefSeq" id="XP_030623393.1"/>
    </source>
</evidence>
<dbReference type="RefSeq" id="XP_030623393.1">
    <property type="nucleotide sequence ID" value="XM_030767533.1"/>
</dbReference>
<dbReference type="GO" id="GO:0005634">
    <property type="term" value="C:nucleus"/>
    <property type="evidence" value="ECO:0007669"/>
    <property type="project" value="UniProtKB-SubCell"/>
</dbReference>
<dbReference type="InterPro" id="IPR038881">
    <property type="entry name" value="Yae1-like"/>
</dbReference>
<dbReference type="GeneID" id="115806671"/>
<dbReference type="InterPro" id="IPR019191">
    <property type="entry name" value="Essential_protein_Yae1_N"/>
</dbReference>
<proteinExistence type="predicted"/>
<dbReference type="PANTHER" id="PTHR18829">
    <property type="entry name" value="PROTEIN YAE1 HOMOLOG"/>
    <property type="match status" value="1"/>
</dbReference>
<name>A0A6J2UUG8_CHACN</name>
<feature type="domain" description="Essential protein Yae1 N-terminal" evidence="5">
    <location>
        <begin position="40"/>
        <end position="78"/>
    </location>
</feature>
<protein>
    <submittedName>
        <fullName evidence="7">OTU deubiquitinase with linear linkage specificity a</fullName>
    </submittedName>
</protein>
<comment type="subcellular location">
    <subcellularLocation>
        <location evidence="2">Cytoplasm</location>
    </subcellularLocation>
    <subcellularLocation>
        <location evidence="1">Nucleus</location>
    </subcellularLocation>
</comment>
<dbReference type="InParanoid" id="A0A6J2UUG8"/>
<dbReference type="AlphaFoldDB" id="A0A6J2UUG8"/>
<dbReference type="Proteomes" id="UP000504632">
    <property type="component" value="Chromosome 3"/>
</dbReference>
<evidence type="ECO:0000256" key="2">
    <source>
        <dbReference type="ARBA" id="ARBA00004496"/>
    </source>
</evidence>
<dbReference type="OrthoDB" id="20086at2759"/>